<gene>
    <name evidence="1" type="ORF">SAMN06295987_101153</name>
</gene>
<dbReference type="AlphaFoldDB" id="A0A1U6GRT2"/>
<dbReference type="EMBL" id="FVZE01000001">
    <property type="protein sequence ID" value="SLJ86245.1"/>
    <property type="molecule type" value="Genomic_DNA"/>
</dbReference>
<organism evidence="1 2">
    <name type="scientific">Novosphingobium mathurense</name>
    <dbReference type="NCBI Taxonomy" id="428990"/>
    <lineage>
        <taxon>Bacteria</taxon>
        <taxon>Pseudomonadati</taxon>
        <taxon>Pseudomonadota</taxon>
        <taxon>Alphaproteobacteria</taxon>
        <taxon>Sphingomonadales</taxon>
        <taxon>Sphingomonadaceae</taxon>
        <taxon>Novosphingobium</taxon>
    </lineage>
</organism>
<keyword evidence="2" id="KW-1185">Reference proteome</keyword>
<dbReference type="RefSeq" id="WP_079729183.1">
    <property type="nucleotide sequence ID" value="NZ_FVZE01000001.1"/>
</dbReference>
<name>A0A1U6GRT2_9SPHN</name>
<proteinExistence type="predicted"/>
<dbReference type="Proteomes" id="UP000190989">
    <property type="component" value="Unassembled WGS sequence"/>
</dbReference>
<sequence>MPTVEVYEKDEMKPLFVGDFAFLPRHGEYVSKEMGGYFRYYKVVEVWHREGGETGIFQACVRVEIDN</sequence>
<protein>
    <submittedName>
        <fullName evidence="1">Uncharacterized protein</fullName>
    </submittedName>
</protein>
<evidence type="ECO:0000313" key="1">
    <source>
        <dbReference type="EMBL" id="SLJ86245.1"/>
    </source>
</evidence>
<reference evidence="2" key="1">
    <citation type="submission" date="2017-02" db="EMBL/GenBank/DDBJ databases">
        <authorList>
            <person name="Varghese N."/>
            <person name="Submissions S."/>
        </authorList>
    </citation>
    <scope>NUCLEOTIDE SEQUENCE [LARGE SCALE GENOMIC DNA]</scope>
    <source>
        <strain evidence="2">SM117</strain>
    </source>
</reference>
<accession>A0A1U6GRT2</accession>
<evidence type="ECO:0000313" key="2">
    <source>
        <dbReference type="Proteomes" id="UP000190989"/>
    </source>
</evidence>